<gene>
    <name evidence="3" type="ORF">EDC57_2385</name>
</gene>
<comment type="caution">
    <text evidence="3">The sequence shown here is derived from an EMBL/GenBank/DDBJ whole genome shotgun (WGS) entry which is preliminary data.</text>
</comment>
<sequence length="235" mass="25169">MAAPPRWEVRRRPGPGRYVVGALAAAALAGAALWIGCRGPGRAEAPGREAAGKQVDADEAALRRELEMRLAAAERAAQVDREAVARARERIRALQEEVAELREELAFYRGVVAPGDEDGGLGVRSFRVLAPRADGARPYRLILARAPRGEAEAVVGEARIGVSGRDGAGRRVLAPAALGPEATVRFRFRHFQELRGTLRLPDGFVPERVRIELVPAGRGAEGVTKELPWPAAEGG</sequence>
<evidence type="ECO:0000256" key="2">
    <source>
        <dbReference type="SAM" id="Phobius"/>
    </source>
</evidence>
<name>A0A3N1XSU1_9GAMM</name>
<reference evidence="3 4" key="1">
    <citation type="submission" date="2018-11" db="EMBL/GenBank/DDBJ databases">
        <title>Genomic Encyclopedia of Type Strains, Phase IV (KMG-IV): sequencing the most valuable type-strain genomes for metagenomic binning, comparative biology and taxonomic classification.</title>
        <authorList>
            <person name="Goeker M."/>
        </authorList>
    </citation>
    <scope>NUCLEOTIDE SEQUENCE [LARGE SCALE GENOMIC DNA]</scope>
    <source>
        <strain evidence="3 4">DSM 100275</strain>
    </source>
</reference>
<dbReference type="InterPro" id="IPR046703">
    <property type="entry name" value="DUF6776"/>
</dbReference>
<evidence type="ECO:0000313" key="3">
    <source>
        <dbReference type="EMBL" id="ROR29713.1"/>
    </source>
</evidence>
<accession>A0A3N1XSU1</accession>
<keyword evidence="2" id="KW-1133">Transmembrane helix</keyword>
<organism evidence="3 4">
    <name type="scientific">Inmirania thermothiophila</name>
    <dbReference type="NCBI Taxonomy" id="1750597"/>
    <lineage>
        <taxon>Bacteria</taxon>
        <taxon>Pseudomonadati</taxon>
        <taxon>Pseudomonadota</taxon>
        <taxon>Gammaproteobacteria</taxon>
        <taxon>Chromatiales</taxon>
        <taxon>Ectothiorhodospiraceae</taxon>
        <taxon>Inmirania</taxon>
    </lineage>
</organism>
<evidence type="ECO:0000256" key="1">
    <source>
        <dbReference type="SAM" id="Coils"/>
    </source>
</evidence>
<keyword evidence="2" id="KW-0472">Membrane</keyword>
<feature type="transmembrane region" description="Helical" evidence="2">
    <location>
        <begin position="18"/>
        <end position="36"/>
    </location>
</feature>
<dbReference type="Proteomes" id="UP000276634">
    <property type="component" value="Unassembled WGS sequence"/>
</dbReference>
<dbReference type="EMBL" id="RJVI01000003">
    <property type="protein sequence ID" value="ROR29713.1"/>
    <property type="molecule type" value="Genomic_DNA"/>
</dbReference>
<keyword evidence="1" id="KW-0175">Coiled coil</keyword>
<dbReference type="Pfam" id="PF20567">
    <property type="entry name" value="DUF6776"/>
    <property type="match status" value="1"/>
</dbReference>
<protein>
    <submittedName>
        <fullName evidence="3">Uncharacterized protein</fullName>
    </submittedName>
</protein>
<dbReference type="AlphaFoldDB" id="A0A3N1XSU1"/>
<keyword evidence="4" id="KW-1185">Reference proteome</keyword>
<evidence type="ECO:0000313" key="4">
    <source>
        <dbReference type="Proteomes" id="UP000276634"/>
    </source>
</evidence>
<dbReference type="OrthoDB" id="7056878at2"/>
<feature type="coiled-coil region" evidence="1">
    <location>
        <begin position="63"/>
        <end position="111"/>
    </location>
</feature>
<keyword evidence="2" id="KW-0812">Transmembrane</keyword>
<proteinExistence type="predicted"/>
<dbReference type="RefSeq" id="WP_123402109.1">
    <property type="nucleotide sequence ID" value="NZ_RJVI01000003.1"/>
</dbReference>